<dbReference type="Pfam" id="PF06803">
    <property type="entry name" value="DUF1232"/>
    <property type="match status" value="1"/>
</dbReference>
<dbReference type="GeneID" id="95404985"/>
<keyword evidence="8" id="KW-1185">Reference proteome</keyword>
<feature type="transmembrane region" description="Helical" evidence="5">
    <location>
        <begin position="101"/>
        <end position="126"/>
    </location>
</feature>
<proteinExistence type="predicted"/>
<evidence type="ECO:0000256" key="3">
    <source>
        <dbReference type="ARBA" id="ARBA00022989"/>
    </source>
</evidence>
<keyword evidence="3 5" id="KW-1133">Transmembrane helix</keyword>
<evidence type="ECO:0000256" key="4">
    <source>
        <dbReference type="ARBA" id="ARBA00023136"/>
    </source>
</evidence>
<keyword evidence="4 5" id="KW-0472">Membrane</keyword>
<reference evidence="7 8" key="1">
    <citation type="submission" date="2021-03" db="EMBL/GenBank/DDBJ databases">
        <title>Genomic Encyclopedia of Type Strains, Phase IV (KMG-IV): sequencing the most valuable type-strain genomes for metagenomic binning, comparative biology and taxonomic classification.</title>
        <authorList>
            <person name="Goeker M."/>
        </authorList>
    </citation>
    <scope>NUCLEOTIDE SEQUENCE [LARGE SCALE GENOMIC DNA]</scope>
    <source>
        <strain evidence="7 8">DSM 15596</strain>
    </source>
</reference>
<dbReference type="RefSeq" id="WP_210094890.1">
    <property type="nucleotide sequence ID" value="NZ_BOSA01000003.1"/>
</dbReference>
<protein>
    <submittedName>
        <fullName evidence="7">Uncharacterized membrane protein YkvA (DUF1232 family)</fullName>
    </submittedName>
</protein>
<dbReference type="Proteomes" id="UP000706926">
    <property type="component" value="Unassembled WGS sequence"/>
</dbReference>
<evidence type="ECO:0000313" key="8">
    <source>
        <dbReference type="Proteomes" id="UP000706926"/>
    </source>
</evidence>
<gene>
    <name evidence="7" type="ORF">J2Z18_003024</name>
</gene>
<evidence type="ECO:0000256" key="2">
    <source>
        <dbReference type="ARBA" id="ARBA00022692"/>
    </source>
</evidence>
<feature type="domain" description="DUF1232" evidence="6">
    <location>
        <begin position="32"/>
        <end position="68"/>
    </location>
</feature>
<keyword evidence="2 5" id="KW-0812">Transmembrane</keyword>
<name>A0ABS4FCF0_9BACL</name>
<evidence type="ECO:0000313" key="7">
    <source>
        <dbReference type="EMBL" id="MBP1893921.1"/>
    </source>
</evidence>
<sequence>MIDRIKKWARKLKGKIFVLYYAYKDPRTPWYAKVFAICVVAYAFSPVDLIPDFIPILGYLDDVILVPLGVAIALKMIPPDVVQENEEKAEQRIKNGKPKNWLAGSFIILLWIAAFLWVSLIIYRYMVD</sequence>
<dbReference type="EMBL" id="JAGGKI010000007">
    <property type="protein sequence ID" value="MBP1893921.1"/>
    <property type="molecule type" value="Genomic_DNA"/>
</dbReference>
<dbReference type="InterPro" id="IPR010652">
    <property type="entry name" value="DUF1232"/>
</dbReference>
<comment type="subcellular location">
    <subcellularLocation>
        <location evidence="1">Endomembrane system</location>
        <topology evidence="1">Multi-pass membrane protein</topology>
    </subcellularLocation>
</comment>
<evidence type="ECO:0000256" key="1">
    <source>
        <dbReference type="ARBA" id="ARBA00004127"/>
    </source>
</evidence>
<evidence type="ECO:0000259" key="6">
    <source>
        <dbReference type="Pfam" id="PF06803"/>
    </source>
</evidence>
<accession>A0ABS4FCF0</accession>
<organism evidence="7 8">
    <name type="scientific">Paenibacillus lactis</name>
    <dbReference type="NCBI Taxonomy" id="228574"/>
    <lineage>
        <taxon>Bacteria</taxon>
        <taxon>Bacillati</taxon>
        <taxon>Bacillota</taxon>
        <taxon>Bacilli</taxon>
        <taxon>Bacillales</taxon>
        <taxon>Paenibacillaceae</taxon>
        <taxon>Paenibacillus</taxon>
    </lineage>
</organism>
<comment type="caution">
    <text evidence="7">The sequence shown here is derived from an EMBL/GenBank/DDBJ whole genome shotgun (WGS) entry which is preliminary data.</text>
</comment>
<evidence type="ECO:0000256" key="5">
    <source>
        <dbReference type="SAM" id="Phobius"/>
    </source>
</evidence>